<keyword evidence="4" id="KW-0503">Monooxygenase</keyword>
<dbReference type="PANTHER" id="PTHR42847">
    <property type="entry name" value="ALKANESULFONATE MONOOXYGENASE"/>
    <property type="match status" value="1"/>
</dbReference>
<dbReference type="InterPro" id="IPR036661">
    <property type="entry name" value="Luciferase-like_sf"/>
</dbReference>
<keyword evidence="3" id="KW-0560">Oxidoreductase</keyword>
<dbReference type="InterPro" id="IPR011251">
    <property type="entry name" value="Luciferase-like_dom"/>
</dbReference>
<keyword evidence="8" id="KW-1185">Reference proteome</keyword>
<gene>
    <name evidence="7" type="ORF">ACFFF8_19005</name>
</gene>
<comment type="caution">
    <text evidence="7">The sequence shown here is derived from an EMBL/GenBank/DDBJ whole genome shotgun (WGS) entry which is preliminary data.</text>
</comment>
<evidence type="ECO:0000313" key="7">
    <source>
        <dbReference type="EMBL" id="MFC0686677.1"/>
    </source>
</evidence>
<evidence type="ECO:0000256" key="5">
    <source>
        <dbReference type="SAM" id="MobiDB-lite"/>
    </source>
</evidence>
<keyword evidence="1" id="KW-0285">Flavoprotein</keyword>
<dbReference type="EMBL" id="JBHLTM010000075">
    <property type="protein sequence ID" value="MFC0686677.1"/>
    <property type="molecule type" value="Genomic_DNA"/>
</dbReference>
<dbReference type="RefSeq" id="WP_267218480.1">
    <property type="nucleotide sequence ID" value="NZ_JAPCWC010000001.1"/>
</dbReference>
<name>A0ABV6SBP5_9SPHN</name>
<evidence type="ECO:0000256" key="4">
    <source>
        <dbReference type="ARBA" id="ARBA00023033"/>
    </source>
</evidence>
<proteinExistence type="predicted"/>
<keyword evidence="2" id="KW-0288">FMN</keyword>
<evidence type="ECO:0000313" key="8">
    <source>
        <dbReference type="Proteomes" id="UP001589858"/>
    </source>
</evidence>
<evidence type="ECO:0000256" key="3">
    <source>
        <dbReference type="ARBA" id="ARBA00023002"/>
    </source>
</evidence>
<dbReference type="Pfam" id="PF00296">
    <property type="entry name" value="Bac_luciferase"/>
    <property type="match status" value="1"/>
</dbReference>
<reference evidence="7 8" key="1">
    <citation type="submission" date="2024-09" db="EMBL/GenBank/DDBJ databases">
        <authorList>
            <person name="Sun Q."/>
            <person name="Mori K."/>
        </authorList>
    </citation>
    <scope>NUCLEOTIDE SEQUENCE [LARGE SCALE GENOMIC DNA]</scope>
    <source>
        <strain evidence="7 8">CICC 11035S</strain>
    </source>
</reference>
<feature type="domain" description="Luciferase-like" evidence="6">
    <location>
        <begin position="43"/>
        <end position="352"/>
    </location>
</feature>
<protein>
    <submittedName>
        <fullName evidence="7">LLM class flavin-dependent oxidoreductase</fullName>
    </submittedName>
</protein>
<feature type="compositionally biased region" description="Polar residues" evidence="5">
    <location>
        <begin position="32"/>
        <end position="41"/>
    </location>
</feature>
<dbReference type="SUPFAM" id="SSF51679">
    <property type="entry name" value="Bacterial luciferase-like"/>
    <property type="match status" value="1"/>
</dbReference>
<evidence type="ECO:0000259" key="6">
    <source>
        <dbReference type="Pfam" id="PF00296"/>
    </source>
</evidence>
<organism evidence="7 8">
    <name type="scientific">Novosphingobium clariflavum</name>
    <dbReference type="NCBI Taxonomy" id="2029884"/>
    <lineage>
        <taxon>Bacteria</taxon>
        <taxon>Pseudomonadati</taxon>
        <taxon>Pseudomonadota</taxon>
        <taxon>Alphaproteobacteria</taxon>
        <taxon>Sphingomonadales</taxon>
        <taxon>Sphingomonadaceae</taxon>
        <taxon>Novosphingobium</taxon>
    </lineage>
</organism>
<feature type="region of interest" description="Disordered" evidence="5">
    <location>
        <begin position="17"/>
        <end position="41"/>
    </location>
</feature>
<dbReference type="Gene3D" id="3.20.20.30">
    <property type="entry name" value="Luciferase-like domain"/>
    <property type="match status" value="1"/>
</dbReference>
<dbReference type="PANTHER" id="PTHR42847:SF4">
    <property type="entry name" value="ALKANESULFONATE MONOOXYGENASE-RELATED"/>
    <property type="match status" value="1"/>
</dbReference>
<evidence type="ECO:0000256" key="2">
    <source>
        <dbReference type="ARBA" id="ARBA00022643"/>
    </source>
</evidence>
<sequence length="412" mass="45001">MTIEFFARLPLHGETQYIPGDNRNRGDWNRQPHASTGAVSSSEVGDDFAYVDYLSQVARAAEINGFSGALLVNAPFGDEPWIVSAALARETKRLRFVDAFHPGHFSPWQATQMAASFQRISGGRLVWNVIQGGSDGLLRANGEPLPHDERYVRAIEFLDLVKGFWANESFHYKGRYYEANGGGLRGPLARAPIPTICSAGTSDGAKELAAKHADYYLVLAESPDHVARNIADVKARAAKYGRADHIRFGVSVDAIARETDEAAYAEAKRFFDEGVRAGTVKAAAVRSTQMSDTNRARFERYNGREVADFDDLFVEPHLWGGFGYIGIPPGFAFVGSYENVAAKIRQFADLGLSWFFINGYPHLEEIYRLGEHVLPRFRAPKLVSAIGNAGEGDGEQAVPLVSGGGLAARGNG</sequence>
<accession>A0ABV6SBP5</accession>
<evidence type="ECO:0000256" key="1">
    <source>
        <dbReference type="ARBA" id="ARBA00022630"/>
    </source>
</evidence>
<dbReference type="InterPro" id="IPR050172">
    <property type="entry name" value="SsuD_RutA_monooxygenase"/>
</dbReference>
<dbReference type="Proteomes" id="UP001589858">
    <property type="component" value="Unassembled WGS sequence"/>
</dbReference>